<name>A0A5B0DZG6_9HYPH</name>
<keyword evidence="4 6" id="KW-1133">Transmembrane helix</keyword>
<dbReference type="InterPro" id="IPR027469">
    <property type="entry name" value="Cation_efflux_TMD_sf"/>
</dbReference>
<dbReference type="Gene3D" id="1.20.1510.10">
    <property type="entry name" value="Cation efflux protein transmembrane domain"/>
    <property type="match status" value="1"/>
</dbReference>
<feature type="transmembrane region" description="Helical" evidence="6">
    <location>
        <begin position="94"/>
        <end position="115"/>
    </location>
</feature>
<dbReference type="GO" id="GO:0015341">
    <property type="term" value="F:zinc efflux antiporter activity"/>
    <property type="evidence" value="ECO:0007669"/>
    <property type="project" value="TreeGrafter"/>
</dbReference>
<evidence type="ECO:0000259" key="7">
    <source>
        <dbReference type="Pfam" id="PF01545"/>
    </source>
</evidence>
<feature type="transmembrane region" description="Helical" evidence="6">
    <location>
        <begin position="167"/>
        <end position="186"/>
    </location>
</feature>
<evidence type="ECO:0000313" key="9">
    <source>
        <dbReference type="Proteomes" id="UP000324738"/>
    </source>
</evidence>
<dbReference type="RefSeq" id="WP_149297154.1">
    <property type="nucleotide sequence ID" value="NZ_VTWH01000001.1"/>
</dbReference>
<dbReference type="OrthoDB" id="2388015at2"/>
<dbReference type="EMBL" id="VTWH01000001">
    <property type="protein sequence ID" value="KAA0971933.1"/>
    <property type="molecule type" value="Genomic_DNA"/>
</dbReference>
<dbReference type="AlphaFoldDB" id="A0A5B0DZG6"/>
<dbReference type="GO" id="GO:0006882">
    <property type="term" value="P:intracellular zinc ion homeostasis"/>
    <property type="evidence" value="ECO:0007669"/>
    <property type="project" value="TreeGrafter"/>
</dbReference>
<dbReference type="Pfam" id="PF01545">
    <property type="entry name" value="Cation_efflux"/>
    <property type="match status" value="1"/>
</dbReference>
<evidence type="ECO:0000256" key="3">
    <source>
        <dbReference type="ARBA" id="ARBA00022692"/>
    </source>
</evidence>
<comment type="subcellular location">
    <subcellularLocation>
        <location evidence="1">Membrane</location>
        <topology evidence="1">Multi-pass membrane protein</topology>
    </subcellularLocation>
</comment>
<evidence type="ECO:0000256" key="1">
    <source>
        <dbReference type="ARBA" id="ARBA00004141"/>
    </source>
</evidence>
<sequence>MSDKPRFFDLSDERGVLRTSIAVTLVISSLGIGFGLISGSFSITFDGVYSLVDASMSLLSLIVVNLITSYAVSKGLSRKLRERFSVGFWHLEPMVLGLNATLLIGVSAYALVNAISSLLEGGRDLEFGWAIVYAVITLIACCSVAFIEARANRRIRSEFVRLDVKGWIMSAGITAALLIAFCIGYAVQGTQWQWLSPYIDPAVLALVCLLIIPLPIPVIRQALADIFLVTPVDLKMHIDQVAQAFVEKHGLIAYRAYVARVGRAKEIELYFIIPEQAPARTIAEWDALRDEIGDAVGGKGPDRWLTVVFTGNLEWAE</sequence>
<accession>A0A5B0DZG6</accession>
<proteinExistence type="predicted"/>
<dbReference type="Proteomes" id="UP000324738">
    <property type="component" value="Unassembled WGS sequence"/>
</dbReference>
<keyword evidence="2" id="KW-0813">Transport</keyword>
<dbReference type="SUPFAM" id="SSF161111">
    <property type="entry name" value="Cation efflux protein transmembrane domain-like"/>
    <property type="match status" value="1"/>
</dbReference>
<dbReference type="PANTHER" id="PTHR43840">
    <property type="entry name" value="MITOCHONDRIAL METAL TRANSPORTER 1-RELATED"/>
    <property type="match status" value="1"/>
</dbReference>
<feature type="transmembrane region" description="Helical" evidence="6">
    <location>
        <begin position="55"/>
        <end position="73"/>
    </location>
</feature>
<dbReference type="InterPro" id="IPR050291">
    <property type="entry name" value="CDF_Transporter"/>
</dbReference>
<gene>
    <name evidence="8" type="ORF">FPY71_02050</name>
</gene>
<feature type="transmembrane region" description="Helical" evidence="6">
    <location>
        <begin position="127"/>
        <end position="147"/>
    </location>
</feature>
<evidence type="ECO:0000256" key="6">
    <source>
        <dbReference type="SAM" id="Phobius"/>
    </source>
</evidence>
<dbReference type="GO" id="GO:0015086">
    <property type="term" value="F:cadmium ion transmembrane transporter activity"/>
    <property type="evidence" value="ECO:0007669"/>
    <property type="project" value="TreeGrafter"/>
</dbReference>
<evidence type="ECO:0000313" key="8">
    <source>
        <dbReference type="EMBL" id="KAA0971933.1"/>
    </source>
</evidence>
<dbReference type="GO" id="GO:0015093">
    <property type="term" value="F:ferrous iron transmembrane transporter activity"/>
    <property type="evidence" value="ECO:0007669"/>
    <property type="project" value="TreeGrafter"/>
</dbReference>
<evidence type="ECO:0000256" key="4">
    <source>
        <dbReference type="ARBA" id="ARBA00022989"/>
    </source>
</evidence>
<protein>
    <submittedName>
        <fullName evidence="8">Cation transporter</fullName>
    </submittedName>
</protein>
<comment type="caution">
    <text evidence="8">The sequence shown here is derived from an EMBL/GenBank/DDBJ whole genome shotgun (WGS) entry which is preliminary data.</text>
</comment>
<keyword evidence="9" id="KW-1185">Reference proteome</keyword>
<dbReference type="GO" id="GO:0005886">
    <property type="term" value="C:plasma membrane"/>
    <property type="evidence" value="ECO:0007669"/>
    <property type="project" value="TreeGrafter"/>
</dbReference>
<keyword evidence="3 6" id="KW-0812">Transmembrane</keyword>
<dbReference type="PANTHER" id="PTHR43840:SF15">
    <property type="entry name" value="MITOCHONDRIAL METAL TRANSPORTER 1-RELATED"/>
    <property type="match status" value="1"/>
</dbReference>
<organism evidence="8 9">
    <name type="scientific">Aureimonas fodinaquatilis</name>
    <dbReference type="NCBI Taxonomy" id="2565783"/>
    <lineage>
        <taxon>Bacteria</taxon>
        <taxon>Pseudomonadati</taxon>
        <taxon>Pseudomonadota</taxon>
        <taxon>Alphaproteobacteria</taxon>
        <taxon>Hyphomicrobiales</taxon>
        <taxon>Aurantimonadaceae</taxon>
        <taxon>Aureimonas</taxon>
    </lineage>
</organism>
<evidence type="ECO:0000256" key="5">
    <source>
        <dbReference type="ARBA" id="ARBA00023136"/>
    </source>
</evidence>
<feature type="transmembrane region" description="Helical" evidence="6">
    <location>
        <begin position="21"/>
        <end position="43"/>
    </location>
</feature>
<reference evidence="8 9" key="1">
    <citation type="submission" date="2019-08" db="EMBL/GenBank/DDBJ databases">
        <title>Aureimonas fodiniaquatilis sp. nov., isolated from a coal mine wastewater.</title>
        <authorList>
            <person name="Kim W."/>
        </authorList>
    </citation>
    <scope>NUCLEOTIDE SEQUENCE [LARGE SCALE GENOMIC DNA]</scope>
    <source>
        <strain evidence="8 9">CAU 1482</strain>
    </source>
</reference>
<feature type="transmembrane region" description="Helical" evidence="6">
    <location>
        <begin position="198"/>
        <end position="219"/>
    </location>
</feature>
<dbReference type="InterPro" id="IPR058533">
    <property type="entry name" value="Cation_efflux_TM"/>
</dbReference>
<feature type="domain" description="Cation efflux protein transmembrane" evidence="7">
    <location>
        <begin position="19"/>
        <end position="226"/>
    </location>
</feature>
<keyword evidence="5 6" id="KW-0472">Membrane</keyword>
<evidence type="ECO:0000256" key="2">
    <source>
        <dbReference type="ARBA" id="ARBA00022448"/>
    </source>
</evidence>